<feature type="compositionally biased region" description="Basic residues" evidence="4">
    <location>
        <begin position="171"/>
        <end position="185"/>
    </location>
</feature>
<feature type="region of interest" description="Disordered" evidence="4">
    <location>
        <begin position="41"/>
        <end position="71"/>
    </location>
</feature>
<proteinExistence type="inferred from homology"/>
<organism evidence="6 7">
    <name type="scientific">Parascedosporium putredinis</name>
    <dbReference type="NCBI Taxonomy" id="1442378"/>
    <lineage>
        <taxon>Eukaryota</taxon>
        <taxon>Fungi</taxon>
        <taxon>Dikarya</taxon>
        <taxon>Ascomycota</taxon>
        <taxon>Pezizomycotina</taxon>
        <taxon>Sordariomycetes</taxon>
        <taxon>Hypocreomycetidae</taxon>
        <taxon>Microascales</taxon>
        <taxon>Microascaceae</taxon>
        <taxon>Parascedosporium</taxon>
    </lineage>
</organism>
<evidence type="ECO:0000256" key="4">
    <source>
        <dbReference type="SAM" id="MobiDB-lite"/>
    </source>
</evidence>
<feature type="compositionally biased region" description="Basic residues" evidence="4">
    <location>
        <begin position="115"/>
        <end position="128"/>
    </location>
</feature>
<sequence length="311" mass="33450">MYTYENAGASALAQAEKLEAKAAKLLEEAAALRAQFLDKARTTVTNESSDEESDRVVLTPGSESSTSDPANIVTEDAAAVEEAIAAQLRETSQAAEVSEGLDRMEIDEELAQANKQKKKMKEKKKKKNKEKEKAKEEVPITVESPDSDVVAGLPTGSAMSIEEDSVPEAKKAKKEKKKQKQKQKNKGKDQDDHQPENEVAEGQKDKQNKKASKAKKETATAVAAPEDHPSGATQATPANWNVNALEGGAARQSKFMRLLGGGKAGTGQGQGVASSLSGFDVKRVEHDLQRQYDTGLQMKFDGQGKRRGLGA</sequence>
<dbReference type="PANTHER" id="PTHR22175:SF0">
    <property type="entry name" value="SMALL ACIDIC PROTEIN"/>
    <property type="match status" value="1"/>
</dbReference>
<feature type="coiled-coil region" evidence="3">
    <location>
        <begin position="8"/>
        <end position="35"/>
    </location>
</feature>
<comment type="similarity">
    <text evidence="1">Belongs to the SMAP family.</text>
</comment>
<reference evidence="6" key="1">
    <citation type="submission" date="2022-11" db="EMBL/GenBank/DDBJ databases">
        <authorList>
            <person name="Scott C."/>
            <person name="Bruce N."/>
        </authorList>
    </citation>
    <scope>NUCLEOTIDE SEQUENCE</scope>
</reference>
<feature type="region of interest" description="Disordered" evidence="4">
    <location>
        <begin position="91"/>
        <end position="239"/>
    </location>
</feature>
<evidence type="ECO:0000256" key="1">
    <source>
        <dbReference type="ARBA" id="ARBA00006502"/>
    </source>
</evidence>
<evidence type="ECO:0000256" key="2">
    <source>
        <dbReference type="ARBA" id="ARBA00016161"/>
    </source>
</evidence>
<comment type="caution">
    <text evidence="6">The sequence shown here is derived from an EMBL/GenBank/DDBJ whole genome shotgun (WGS) entry which is preliminary data.</text>
</comment>
<dbReference type="PANTHER" id="PTHR22175">
    <property type="entry name" value="SMALL ACIDIC PROTEIN-RELATED"/>
    <property type="match status" value="1"/>
</dbReference>
<name>A0A9P1M7C3_9PEZI</name>
<gene>
    <name evidence="6" type="ORF">PPNO1_LOCUS290</name>
</gene>
<feature type="domain" description="Small acidic protein-like" evidence="5">
    <location>
        <begin position="240"/>
        <end position="310"/>
    </location>
</feature>
<dbReference type="InterPro" id="IPR028124">
    <property type="entry name" value="SMAP_dom"/>
</dbReference>
<protein>
    <recommendedName>
        <fullName evidence="2">Small acidic protein</fullName>
    </recommendedName>
</protein>
<keyword evidence="7" id="KW-1185">Reference proteome</keyword>
<evidence type="ECO:0000313" key="6">
    <source>
        <dbReference type="EMBL" id="CAI4210489.1"/>
    </source>
</evidence>
<evidence type="ECO:0000256" key="3">
    <source>
        <dbReference type="SAM" id="Coils"/>
    </source>
</evidence>
<dbReference type="Pfam" id="PF15477">
    <property type="entry name" value="SMAP"/>
    <property type="match status" value="1"/>
</dbReference>
<dbReference type="Proteomes" id="UP000838763">
    <property type="component" value="Unassembled WGS sequence"/>
</dbReference>
<dbReference type="AlphaFoldDB" id="A0A9P1M7C3"/>
<dbReference type="OrthoDB" id="10066125at2759"/>
<evidence type="ECO:0000313" key="7">
    <source>
        <dbReference type="Proteomes" id="UP000838763"/>
    </source>
</evidence>
<evidence type="ECO:0000259" key="5">
    <source>
        <dbReference type="Pfam" id="PF15477"/>
    </source>
</evidence>
<accession>A0A9P1M7C3</accession>
<feature type="compositionally biased region" description="Basic and acidic residues" evidence="4">
    <location>
        <begin position="129"/>
        <end position="138"/>
    </location>
</feature>
<keyword evidence="3" id="KW-0175">Coiled coil</keyword>
<feature type="compositionally biased region" description="Basic and acidic residues" evidence="4">
    <location>
        <begin position="186"/>
        <end position="218"/>
    </location>
</feature>
<dbReference type="EMBL" id="CALLCH030000001">
    <property type="protein sequence ID" value="CAI4210489.1"/>
    <property type="molecule type" value="Genomic_DNA"/>
</dbReference>
<dbReference type="InterPro" id="IPR026714">
    <property type="entry name" value="SMAP"/>
</dbReference>